<evidence type="ECO:0000259" key="2">
    <source>
        <dbReference type="Pfam" id="PF13298"/>
    </source>
</evidence>
<dbReference type="InterPro" id="IPR014144">
    <property type="entry name" value="LigD_PE_domain"/>
</dbReference>
<comment type="caution">
    <text evidence="3">The sequence shown here is derived from an EMBL/GenBank/DDBJ whole genome shotgun (WGS) entry which is preliminary data.</text>
</comment>
<proteinExistence type="predicted"/>
<reference evidence="3 4" key="1">
    <citation type="submission" date="2019-03" db="EMBL/GenBank/DDBJ databases">
        <title>Rhodosporidium diobovatum UCD-FST 08-225 genome sequencing, assembly, and annotation.</title>
        <authorList>
            <person name="Fakankun I.U."/>
            <person name="Fristensky B."/>
            <person name="Levin D.B."/>
        </authorList>
    </citation>
    <scope>NUCLEOTIDE SEQUENCE [LARGE SCALE GENOMIC DNA]</scope>
    <source>
        <strain evidence="3 4">UCD-FST 08-225</strain>
    </source>
</reference>
<dbReference type="OrthoDB" id="2588098at2759"/>
<gene>
    <name evidence="3" type="ORF">DMC30DRAFT_142735</name>
</gene>
<protein>
    <recommendedName>
        <fullName evidence="2">DNA ligase D 3'-phosphoesterase domain-containing protein</fullName>
    </recommendedName>
</protein>
<organism evidence="3 4">
    <name type="scientific">Rhodotorula diobovata</name>
    <dbReference type="NCBI Taxonomy" id="5288"/>
    <lineage>
        <taxon>Eukaryota</taxon>
        <taxon>Fungi</taxon>
        <taxon>Dikarya</taxon>
        <taxon>Basidiomycota</taxon>
        <taxon>Pucciniomycotina</taxon>
        <taxon>Microbotryomycetes</taxon>
        <taxon>Sporidiobolales</taxon>
        <taxon>Sporidiobolaceae</taxon>
        <taxon>Rhodotorula</taxon>
    </lineage>
</organism>
<sequence length="299" mass="34196">MVDVRLYLREKYRPMRPAEWQAAQKPRNLPPRTAPTPQDRDDDPGPEVLQSDEEEVDHPPTKRHKLERLKHPRLKSFYEPEARLRVERFLADDFQTPYATRAQIHEWYEKFSALGRRNFFIVQEHRATAYHHDLRLQLDGQTLSWAVPRGLTNPGGQNRPLAVETQPHSIAWSLWEGPTVGSVDKPTGVLDAGTYTVHETKSAAKKRIGDAKSGLIAEETIDDEPEDEDYQQERLFRDAYHRASFLPTPAAPSAPGLPASDSSHKRGFVVELNGERWRGLKLHFVHDAFDFKVQGGEEG</sequence>
<dbReference type="EMBL" id="SOZI01000249">
    <property type="protein sequence ID" value="TNY17095.1"/>
    <property type="molecule type" value="Genomic_DNA"/>
</dbReference>
<dbReference type="PANTHER" id="PTHR39465:SF1">
    <property type="entry name" value="DNA LIGASE D 3'-PHOSPHOESTERASE DOMAIN-CONTAINING PROTEIN"/>
    <property type="match status" value="1"/>
</dbReference>
<keyword evidence="4" id="KW-1185">Reference proteome</keyword>
<dbReference type="AlphaFoldDB" id="A0A5C5FK95"/>
<evidence type="ECO:0000313" key="4">
    <source>
        <dbReference type="Proteomes" id="UP000311382"/>
    </source>
</evidence>
<feature type="region of interest" description="Disordered" evidence="1">
    <location>
        <begin position="17"/>
        <end position="68"/>
    </location>
</feature>
<dbReference type="Pfam" id="PF13298">
    <property type="entry name" value="LigD_N"/>
    <property type="match status" value="1"/>
</dbReference>
<name>A0A5C5FK95_9BASI</name>
<evidence type="ECO:0000256" key="1">
    <source>
        <dbReference type="SAM" id="MobiDB-lite"/>
    </source>
</evidence>
<dbReference type="Proteomes" id="UP000311382">
    <property type="component" value="Unassembled WGS sequence"/>
</dbReference>
<dbReference type="PANTHER" id="PTHR39465">
    <property type="entry name" value="DNA LIGASE D, 3'-PHOSPHOESTERASE DOMAIN"/>
    <property type="match status" value="1"/>
</dbReference>
<feature type="compositionally biased region" description="Acidic residues" evidence="1">
    <location>
        <begin position="40"/>
        <end position="56"/>
    </location>
</feature>
<accession>A0A5C5FK95</accession>
<evidence type="ECO:0000313" key="3">
    <source>
        <dbReference type="EMBL" id="TNY17095.1"/>
    </source>
</evidence>
<feature type="domain" description="DNA ligase D 3'-phosphoesterase" evidence="2">
    <location>
        <begin position="123"/>
        <end position="205"/>
    </location>
</feature>